<dbReference type="RefSeq" id="WP_201837498.1">
    <property type="nucleotide sequence ID" value="NZ_JAERRK010000009.1"/>
</dbReference>
<reference evidence="2" key="1">
    <citation type="submission" date="2021-01" db="EMBL/GenBank/DDBJ databases">
        <title>WGS of actinomycetes isolated from Thailand.</title>
        <authorList>
            <person name="Thawai C."/>
        </authorList>
    </citation>
    <scope>NUCLEOTIDE SEQUENCE</scope>
    <source>
        <strain evidence="2">RCU-197</strain>
    </source>
</reference>
<feature type="signal peptide" evidence="1">
    <location>
        <begin position="1"/>
        <end position="26"/>
    </location>
</feature>
<keyword evidence="3" id="KW-1185">Reference proteome</keyword>
<name>A0A937ELJ2_9ACTN</name>
<evidence type="ECO:0000313" key="3">
    <source>
        <dbReference type="Proteomes" id="UP000661858"/>
    </source>
</evidence>
<dbReference type="Proteomes" id="UP000661858">
    <property type="component" value="Unassembled WGS sequence"/>
</dbReference>
<gene>
    <name evidence="2" type="ORF">JK359_20200</name>
</gene>
<dbReference type="AlphaFoldDB" id="A0A937ELJ2"/>
<organism evidence="2 3">
    <name type="scientific">Streptomyces actinomycinicus</name>
    <dbReference type="NCBI Taxonomy" id="1695166"/>
    <lineage>
        <taxon>Bacteria</taxon>
        <taxon>Bacillati</taxon>
        <taxon>Actinomycetota</taxon>
        <taxon>Actinomycetes</taxon>
        <taxon>Kitasatosporales</taxon>
        <taxon>Streptomycetaceae</taxon>
        <taxon>Streptomyces</taxon>
    </lineage>
</organism>
<accession>A0A937ELJ2</accession>
<dbReference type="EMBL" id="JAERRK010000009">
    <property type="protein sequence ID" value="MBL1084260.1"/>
    <property type="molecule type" value="Genomic_DNA"/>
</dbReference>
<proteinExistence type="predicted"/>
<evidence type="ECO:0000256" key="1">
    <source>
        <dbReference type="SAM" id="SignalP"/>
    </source>
</evidence>
<evidence type="ECO:0000313" key="2">
    <source>
        <dbReference type="EMBL" id="MBL1084260.1"/>
    </source>
</evidence>
<feature type="chain" id="PRO_5037299083" evidence="1">
    <location>
        <begin position="27"/>
        <end position="216"/>
    </location>
</feature>
<keyword evidence="1" id="KW-0732">Signal</keyword>
<sequence>MRTRTLLAVAGTATALALSWAGPASADGAVLTTGGTGGTAVAVGDSLTAPLASGTTANFYSSATGTSGVKCTSSRFTATVTGNPAAPGTATESVTAHTFDSSTCSSNVTGVLGVNGITIDNLPYSATVASDGTLTVQPASGSVVQATVKLRTLLGSVTCVYQAAGLTGKADNADSSITFTNQQFTKSSGSSLCFANGYFTARYAPVTDSGARVYVN</sequence>
<protein>
    <submittedName>
        <fullName evidence="2">Tat pathway signal sequence domain protein</fullName>
    </submittedName>
</protein>
<comment type="caution">
    <text evidence="2">The sequence shown here is derived from an EMBL/GenBank/DDBJ whole genome shotgun (WGS) entry which is preliminary data.</text>
</comment>